<feature type="domain" description="Rad60/SUMO-like" evidence="3">
    <location>
        <begin position="17"/>
        <end position="86"/>
    </location>
</feature>
<evidence type="ECO:0000256" key="2">
    <source>
        <dbReference type="SAM" id="Phobius"/>
    </source>
</evidence>
<evidence type="ECO:0000256" key="1">
    <source>
        <dbReference type="SAM" id="MobiDB-lite"/>
    </source>
</evidence>
<evidence type="ECO:0000259" key="3">
    <source>
        <dbReference type="Pfam" id="PF11976"/>
    </source>
</evidence>
<protein>
    <recommendedName>
        <fullName evidence="7">Ubiquitin-like domain-containing protein</fullName>
    </recommendedName>
</protein>
<dbReference type="AlphaFoldDB" id="A0A1J4KXF6"/>
<organism evidence="5 6">
    <name type="scientific">Tritrichomonas foetus</name>
    <dbReference type="NCBI Taxonomy" id="1144522"/>
    <lineage>
        <taxon>Eukaryota</taxon>
        <taxon>Metamonada</taxon>
        <taxon>Parabasalia</taxon>
        <taxon>Tritrichomonadida</taxon>
        <taxon>Tritrichomonadidae</taxon>
        <taxon>Tritrichomonas</taxon>
    </lineage>
</organism>
<feature type="domain" description="DSC E3 ubiquitin ligase complex subunit 3 C-terminal" evidence="4">
    <location>
        <begin position="105"/>
        <end position="255"/>
    </location>
</feature>
<proteinExistence type="predicted"/>
<dbReference type="SUPFAM" id="SSF54236">
    <property type="entry name" value="Ubiquitin-like"/>
    <property type="match status" value="1"/>
</dbReference>
<dbReference type="OrthoDB" id="2556122at2759"/>
<dbReference type="GO" id="GO:0044695">
    <property type="term" value="C:Dsc E3 ubiquitin ligase complex"/>
    <property type="evidence" value="ECO:0007669"/>
    <property type="project" value="InterPro"/>
</dbReference>
<dbReference type="VEuPathDB" id="TrichDB:TRFO_13684"/>
<keyword evidence="2" id="KW-0812">Transmembrane</keyword>
<keyword evidence="2" id="KW-1133">Transmembrane helix</keyword>
<dbReference type="RefSeq" id="XP_068368994.1">
    <property type="nucleotide sequence ID" value="XM_068497389.1"/>
</dbReference>
<dbReference type="Gene3D" id="3.10.20.90">
    <property type="entry name" value="Phosphatidylinositol 3-kinase Catalytic Subunit, Chain A, domain 1"/>
    <property type="match status" value="1"/>
</dbReference>
<dbReference type="PANTHER" id="PTHR28049:SF1">
    <property type="entry name" value="DSC E3 UBIQUITIN LIGASE COMPLEX SUBUNIT 3"/>
    <property type="match status" value="1"/>
</dbReference>
<keyword evidence="2" id="KW-0472">Membrane</keyword>
<dbReference type="InterPro" id="IPR025390">
    <property type="entry name" value="Dsc3_C"/>
</dbReference>
<evidence type="ECO:0000313" key="5">
    <source>
        <dbReference type="EMBL" id="OHT15858.1"/>
    </source>
</evidence>
<name>A0A1J4KXF6_9EUKA</name>
<dbReference type="GeneID" id="94832093"/>
<accession>A0A1J4KXF6</accession>
<sequence>MDDIEEAPRNSNSPPKLHVLFPTGNRADYSITKMTTVSDLIKQITEDETIQKPENRTIALIYHGRILQPTEVISKIDSLDEFTIHVFYRQIQRPTTQEPLESDLRGFDRLTRMNYTADQIADFRRSFHTMHGSLNSPREEQIEAEEEWIPVIFNNETALVDLQLPELLEGRRSRRNGHGNANNNTNNTNNNTNNNRNNNGNHHNRRNENQNDANERDTLWMDTDEDAEGSSWMRFAFGFIIGIIFGITSIIFMLASLTDSYMLTGLFLGTCSHYFLSYYFRGETS</sequence>
<dbReference type="EMBL" id="MLAK01000176">
    <property type="protein sequence ID" value="OHT15858.1"/>
    <property type="molecule type" value="Genomic_DNA"/>
</dbReference>
<dbReference type="Pfam" id="PF13373">
    <property type="entry name" value="Dsc3_C"/>
    <property type="match status" value="1"/>
</dbReference>
<evidence type="ECO:0000259" key="4">
    <source>
        <dbReference type="Pfam" id="PF13373"/>
    </source>
</evidence>
<dbReference type="InterPro" id="IPR045226">
    <property type="entry name" value="Dsc3"/>
</dbReference>
<feature type="compositionally biased region" description="Low complexity" evidence="1">
    <location>
        <begin position="178"/>
        <end position="201"/>
    </location>
</feature>
<dbReference type="InterPro" id="IPR022617">
    <property type="entry name" value="Rad60/SUMO-like_dom"/>
</dbReference>
<feature type="compositionally biased region" description="Basic and acidic residues" evidence="1">
    <location>
        <begin position="206"/>
        <end position="216"/>
    </location>
</feature>
<comment type="caution">
    <text evidence="5">The sequence shown here is derived from an EMBL/GenBank/DDBJ whole genome shotgun (WGS) entry which is preliminary data.</text>
</comment>
<evidence type="ECO:0000313" key="6">
    <source>
        <dbReference type="Proteomes" id="UP000179807"/>
    </source>
</evidence>
<dbReference type="Proteomes" id="UP000179807">
    <property type="component" value="Unassembled WGS sequence"/>
</dbReference>
<gene>
    <name evidence="5" type="ORF">TRFO_13684</name>
</gene>
<dbReference type="InterPro" id="IPR029071">
    <property type="entry name" value="Ubiquitin-like_domsf"/>
</dbReference>
<feature type="region of interest" description="Disordered" evidence="1">
    <location>
        <begin position="172"/>
        <end position="216"/>
    </location>
</feature>
<evidence type="ECO:0008006" key="7">
    <source>
        <dbReference type="Google" id="ProtNLM"/>
    </source>
</evidence>
<reference evidence="5" key="1">
    <citation type="submission" date="2016-10" db="EMBL/GenBank/DDBJ databases">
        <authorList>
            <person name="Benchimol M."/>
            <person name="Almeida L.G."/>
            <person name="Vasconcelos A.T."/>
            <person name="Perreira-Neves A."/>
            <person name="Rosa I.A."/>
            <person name="Tasca T."/>
            <person name="Bogo M.R."/>
            <person name="de Souza W."/>
        </authorList>
    </citation>
    <scope>NUCLEOTIDE SEQUENCE [LARGE SCALE GENOMIC DNA]</scope>
    <source>
        <strain evidence="5">K</strain>
    </source>
</reference>
<keyword evidence="6" id="KW-1185">Reference proteome</keyword>
<dbReference type="Pfam" id="PF11976">
    <property type="entry name" value="Rad60-SLD"/>
    <property type="match status" value="1"/>
</dbReference>
<dbReference type="PANTHER" id="PTHR28049">
    <property type="entry name" value="TRANSMEMBRANE PROTEIN YOR223W"/>
    <property type="match status" value="1"/>
</dbReference>
<feature type="transmembrane region" description="Helical" evidence="2">
    <location>
        <begin position="261"/>
        <end position="280"/>
    </location>
</feature>
<feature type="transmembrane region" description="Helical" evidence="2">
    <location>
        <begin position="235"/>
        <end position="255"/>
    </location>
</feature>